<gene>
    <name evidence="1" type="ORF">DNU06_11015</name>
</gene>
<name>A0A2W1NCH8_9FLAO</name>
<organism evidence="1 2">
    <name type="scientific">Putridiphycobacter roseus</name>
    <dbReference type="NCBI Taxonomy" id="2219161"/>
    <lineage>
        <taxon>Bacteria</taxon>
        <taxon>Pseudomonadati</taxon>
        <taxon>Bacteroidota</taxon>
        <taxon>Flavobacteriia</taxon>
        <taxon>Flavobacteriales</taxon>
        <taxon>Crocinitomicaceae</taxon>
        <taxon>Putridiphycobacter</taxon>
    </lineage>
</organism>
<protein>
    <submittedName>
        <fullName evidence="1">Uncharacterized protein</fullName>
    </submittedName>
</protein>
<dbReference type="EMBL" id="QKSB01000006">
    <property type="protein sequence ID" value="PZE16783.1"/>
    <property type="molecule type" value="Genomic_DNA"/>
</dbReference>
<dbReference type="Proteomes" id="UP000249248">
    <property type="component" value="Unassembled WGS sequence"/>
</dbReference>
<reference evidence="1 2" key="1">
    <citation type="submission" date="2018-06" db="EMBL/GenBank/DDBJ databases">
        <title>The draft genome sequence of Crocinitomix sp. SM1701.</title>
        <authorList>
            <person name="Zhang X."/>
        </authorList>
    </citation>
    <scope>NUCLEOTIDE SEQUENCE [LARGE SCALE GENOMIC DNA]</scope>
    <source>
        <strain evidence="1 2">SM1701</strain>
    </source>
</reference>
<comment type="caution">
    <text evidence="1">The sequence shown here is derived from an EMBL/GenBank/DDBJ whole genome shotgun (WGS) entry which is preliminary data.</text>
</comment>
<dbReference type="AlphaFoldDB" id="A0A2W1NCH8"/>
<evidence type="ECO:0000313" key="1">
    <source>
        <dbReference type="EMBL" id="PZE16783.1"/>
    </source>
</evidence>
<accession>A0A2W1NCH8</accession>
<evidence type="ECO:0000313" key="2">
    <source>
        <dbReference type="Proteomes" id="UP000249248"/>
    </source>
</evidence>
<sequence>MIQLAFSQSTWKPGDAAIVPALPLFELENSQVQKLHPLLILAKDNTARENRLYALVTGGLYLGAFTGDIIGTNLRLDFMVNKSKNQDVGIGFKGQVGAPFDDDLLYSLAAYALAFYGKSSNRFEISLGANLPFKNYFEPYELVHFGIGYRYISVKTPLTFTIGMATTSLFHIGLGFKIG</sequence>
<keyword evidence="2" id="KW-1185">Reference proteome</keyword>
<proteinExistence type="predicted"/>